<dbReference type="Proteomes" id="UP001165080">
    <property type="component" value="Unassembled WGS sequence"/>
</dbReference>
<dbReference type="OrthoDB" id="544601at2759"/>
<organism evidence="1 2">
    <name type="scientific">Pleodorina starrii</name>
    <dbReference type="NCBI Taxonomy" id="330485"/>
    <lineage>
        <taxon>Eukaryota</taxon>
        <taxon>Viridiplantae</taxon>
        <taxon>Chlorophyta</taxon>
        <taxon>core chlorophytes</taxon>
        <taxon>Chlorophyceae</taxon>
        <taxon>CS clade</taxon>
        <taxon>Chlamydomonadales</taxon>
        <taxon>Volvocaceae</taxon>
        <taxon>Pleodorina</taxon>
    </lineage>
</organism>
<sequence length="111" mass="11803">MPLQKRCALLKRRRPVPALSRDNLRSIGRLTALRSLYLDAAPPAGGEVLLGELRSLAALTALILGPVYGRNCCLLPGVMPVLGQLQAALLTCRIHPAGLLRCQSAGLLELG</sequence>
<reference evidence="1 2" key="1">
    <citation type="journal article" date="2023" name="Commun. Biol.">
        <title>Reorganization of the ancestral sex-determining regions during the evolution of trioecy in Pleodorina starrii.</title>
        <authorList>
            <person name="Takahashi K."/>
            <person name="Suzuki S."/>
            <person name="Kawai-Toyooka H."/>
            <person name="Yamamoto K."/>
            <person name="Hamaji T."/>
            <person name="Ootsuki R."/>
            <person name="Yamaguchi H."/>
            <person name="Kawachi M."/>
            <person name="Higashiyama T."/>
            <person name="Nozaki H."/>
        </authorList>
    </citation>
    <scope>NUCLEOTIDE SEQUENCE [LARGE SCALE GENOMIC DNA]</scope>
    <source>
        <strain evidence="1 2">NIES-4479</strain>
    </source>
</reference>
<keyword evidence="2" id="KW-1185">Reference proteome</keyword>
<proteinExistence type="predicted"/>
<name>A0A9W6F246_9CHLO</name>
<evidence type="ECO:0000313" key="2">
    <source>
        <dbReference type="Proteomes" id="UP001165080"/>
    </source>
</evidence>
<evidence type="ECO:0000313" key="1">
    <source>
        <dbReference type="EMBL" id="GLC53547.1"/>
    </source>
</evidence>
<comment type="caution">
    <text evidence="1">The sequence shown here is derived from an EMBL/GenBank/DDBJ whole genome shotgun (WGS) entry which is preliminary data.</text>
</comment>
<gene>
    <name evidence="1" type="primary">PLEST007041</name>
    <name evidence="1" type="ORF">PLESTB_000761300</name>
</gene>
<dbReference type="EMBL" id="BRXU01000008">
    <property type="protein sequence ID" value="GLC53547.1"/>
    <property type="molecule type" value="Genomic_DNA"/>
</dbReference>
<accession>A0A9W6F246</accession>
<dbReference type="AlphaFoldDB" id="A0A9W6F246"/>
<protein>
    <submittedName>
        <fullName evidence="1">Uncharacterized protein</fullName>
    </submittedName>
</protein>